<evidence type="ECO:0000313" key="2">
    <source>
        <dbReference type="Proteomes" id="UP001642487"/>
    </source>
</evidence>
<keyword evidence="2" id="KW-1185">Reference proteome</keyword>
<gene>
    <name evidence="1" type="ORF">CITCOLO1_LOCUS6848</name>
</gene>
<accession>A0ABP0Y7Y6</accession>
<protein>
    <submittedName>
        <fullName evidence="1">Uncharacterized protein</fullName>
    </submittedName>
</protein>
<dbReference type="EMBL" id="OZ021736">
    <property type="protein sequence ID" value="CAK9315068.1"/>
    <property type="molecule type" value="Genomic_DNA"/>
</dbReference>
<dbReference type="Proteomes" id="UP001642487">
    <property type="component" value="Chromosome 2"/>
</dbReference>
<reference evidence="1 2" key="1">
    <citation type="submission" date="2024-03" db="EMBL/GenBank/DDBJ databases">
        <authorList>
            <person name="Gkanogiannis A."/>
            <person name="Becerra Lopez-Lavalle L."/>
        </authorList>
    </citation>
    <scope>NUCLEOTIDE SEQUENCE [LARGE SCALE GENOMIC DNA]</scope>
</reference>
<proteinExistence type="predicted"/>
<sequence>MHRTFCTCSRCFMSEVQMGKMLKLLYCLYMDNEINLVSEKLEVELRQPTKRKAWESLARTRSFSSLQECRTVERETRRQQVEALEISLAGATTLFNMLNDQLLSMHEKVTTACREAVQAKESQACFEQEVDNMFQFLVHAEETMQVPASGSRTQVET</sequence>
<evidence type="ECO:0000313" key="1">
    <source>
        <dbReference type="EMBL" id="CAK9315068.1"/>
    </source>
</evidence>
<name>A0ABP0Y7Y6_9ROSI</name>
<organism evidence="1 2">
    <name type="scientific">Citrullus colocynthis</name>
    <name type="common">colocynth</name>
    <dbReference type="NCBI Taxonomy" id="252529"/>
    <lineage>
        <taxon>Eukaryota</taxon>
        <taxon>Viridiplantae</taxon>
        <taxon>Streptophyta</taxon>
        <taxon>Embryophyta</taxon>
        <taxon>Tracheophyta</taxon>
        <taxon>Spermatophyta</taxon>
        <taxon>Magnoliopsida</taxon>
        <taxon>eudicotyledons</taxon>
        <taxon>Gunneridae</taxon>
        <taxon>Pentapetalae</taxon>
        <taxon>rosids</taxon>
        <taxon>fabids</taxon>
        <taxon>Cucurbitales</taxon>
        <taxon>Cucurbitaceae</taxon>
        <taxon>Benincaseae</taxon>
        <taxon>Citrullus</taxon>
    </lineage>
</organism>